<evidence type="ECO:0000313" key="10">
    <source>
        <dbReference type="Proteomes" id="UP000055590"/>
    </source>
</evidence>
<sequence length="156" mass="16571">MAGVSVDSGGGSGKKSVDLVIPLVPMIDMLAMMITFLMMTAVWTEIGKLQVAQAPTGPSDSAEPPKPTLQLNLEVTDRGYMLRAGSDAVEIPKKGDGEYDTAKLVEKLKAIKKDNPDQRAITVAAEDSVQYQHLVVVVDKCMEAELPDVSVTAALG</sequence>
<dbReference type="InterPro" id="IPR003400">
    <property type="entry name" value="ExbD"/>
</dbReference>
<dbReference type="GO" id="GO:0022857">
    <property type="term" value="F:transmembrane transporter activity"/>
    <property type="evidence" value="ECO:0007669"/>
    <property type="project" value="InterPro"/>
</dbReference>
<keyword evidence="5 8" id="KW-1133">Transmembrane helix</keyword>
<dbReference type="GO" id="GO:0005886">
    <property type="term" value="C:plasma membrane"/>
    <property type="evidence" value="ECO:0007669"/>
    <property type="project" value="UniProtKB-SubCell"/>
</dbReference>
<evidence type="ECO:0000256" key="1">
    <source>
        <dbReference type="ARBA" id="ARBA00004162"/>
    </source>
</evidence>
<dbReference type="PANTHER" id="PTHR30558:SF3">
    <property type="entry name" value="BIOPOLYMER TRANSPORT PROTEIN EXBD-RELATED"/>
    <property type="match status" value="1"/>
</dbReference>
<keyword evidence="3" id="KW-1003">Cell membrane</keyword>
<dbReference type="KEGG" id="vin:AKJ08_3439"/>
<keyword evidence="7" id="KW-0813">Transport</keyword>
<feature type="transmembrane region" description="Helical" evidence="8">
    <location>
        <begin position="20"/>
        <end position="43"/>
    </location>
</feature>
<evidence type="ECO:0000256" key="3">
    <source>
        <dbReference type="ARBA" id="ARBA00022475"/>
    </source>
</evidence>
<dbReference type="GO" id="GO:0015031">
    <property type="term" value="P:protein transport"/>
    <property type="evidence" value="ECO:0007669"/>
    <property type="project" value="UniProtKB-KW"/>
</dbReference>
<dbReference type="Proteomes" id="UP000055590">
    <property type="component" value="Chromosome"/>
</dbReference>
<keyword evidence="7" id="KW-0653">Protein transport</keyword>
<evidence type="ECO:0000256" key="8">
    <source>
        <dbReference type="SAM" id="Phobius"/>
    </source>
</evidence>
<dbReference type="STRING" id="1391653.AKJ08_3439"/>
<keyword evidence="6 8" id="KW-0472">Membrane</keyword>
<dbReference type="Pfam" id="PF02472">
    <property type="entry name" value="ExbD"/>
    <property type="match status" value="1"/>
</dbReference>
<protein>
    <submittedName>
        <fullName evidence="9">Biopolymer transport protein</fullName>
    </submittedName>
</protein>
<organism evidence="9 10">
    <name type="scientific">Vulgatibacter incomptus</name>
    <dbReference type="NCBI Taxonomy" id="1391653"/>
    <lineage>
        <taxon>Bacteria</taxon>
        <taxon>Pseudomonadati</taxon>
        <taxon>Myxococcota</taxon>
        <taxon>Myxococcia</taxon>
        <taxon>Myxococcales</taxon>
        <taxon>Cystobacterineae</taxon>
        <taxon>Vulgatibacteraceae</taxon>
        <taxon>Vulgatibacter</taxon>
    </lineage>
</organism>
<dbReference type="Gene3D" id="3.30.420.270">
    <property type="match status" value="1"/>
</dbReference>
<keyword evidence="4 7" id="KW-0812">Transmembrane</keyword>
<evidence type="ECO:0000256" key="6">
    <source>
        <dbReference type="ARBA" id="ARBA00023136"/>
    </source>
</evidence>
<name>A0A0K1PHR5_9BACT</name>
<evidence type="ECO:0000256" key="2">
    <source>
        <dbReference type="ARBA" id="ARBA00005811"/>
    </source>
</evidence>
<gene>
    <name evidence="9" type="ORF">AKJ08_3439</name>
</gene>
<dbReference type="RefSeq" id="WP_050727132.1">
    <property type="nucleotide sequence ID" value="NZ_CP012332.1"/>
</dbReference>
<proteinExistence type="inferred from homology"/>
<comment type="subcellular location">
    <subcellularLocation>
        <location evidence="1">Cell membrane</location>
        <topology evidence="1">Single-pass membrane protein</topology>
    </subcellularLocation>
    <subcellularLocation>
        <location evidence="7">Cell membrane</location>
        <topology evidence="7">Single-pass type II membrane protein</topology>
    </subcellularLocation>
</comment>
<evidence type="ECO:0000256" key="7">
    <source>
        <dbReference type="RuleBase" id="RU003879"/>
    </source>
</evidence>
<dbReference type="PANTHER" id="PTHR30558">
    <property type="entry name" value="EXBD MEMBRANE COMPONENT OF PMF-DRIVEN MACROMOLECULE IMPORT SYSTEM"/>
    <property type="match status" value="1"/>
</dbReference>
<evidence type="ECO:0000256" key="5">
    <source>
        <dbReference type="ARBA" id="ARBA00022989"/>
    </source>
</evidence>
<dbReference type="EMBL" id="CP012332">
    <property type="protein sequence ID" value="AKU93052.1"/>
    <property type="molecule type" value="Genomic_DNA"/>
</dbReference>
<dbReference type="OrthoDB" id="5382236at2"/>
<dbReference type="AlphaFoldDB" id="A0A0K1PHR5"/>
<keyword evidence="10" id="KW-1185">Reference proteome</keyword>
<evidence type="ECO:0000313" key="9">
    <source>
        <dbReference type="EMBL" id="AKU93052.1"/>
    </source>
</evidence>
<reference evidence="9 10" key="1">
    <citation type="submission" date="2015-08" db="EMBL/GenBank/DDBJ databases">
        <authorList>
            <person name="Babu N.S."/>
            <person name="Beckwith C.J."/>
            <person name="Beseler K.G."/>
            <person name="Brison A."/>
            <person name="Carone J.V."/>
            <person name="Caskin T.P."/>
            <person name="Diamond M."/>
            <person name="Durham M.E."/>
            <person name="Foxe J.M."/>
            <person name="Go M."/>
            <person name="Henderson B.A."/>
            <person name="Jones I.B."/>
            <person name="McGettigan J.A."/>
            <person name="Micheletti S.J."/>
            <person name="Nasrallah M.E."/>
            <person name="Ortiz D."/>
            <person name="Piller C.R."/>
            <person name="Privatt S.R."/>
            <person name="Schneider S.L."/>
            <person name="Sharp S."/>
            <person name="Smith T.C."/>
            <person name="Stanton J.D."/>
            <person name="Ullery H.E."/>
            <person name="Wilson R.J."/>
            <person name="Serrano M.G."/>
            <person name="Buck G."/>
            <person name="Lee V."/>
            <person name="Wang Y."/>
            <person name="Carvalho R."/>
            <person name="Voegtly L."/>
            <person name="Shi R."/>
            <person name="Duckworth R."/>
            <person name="Johnson A."/>
            <person name="Loviza R."/>
            <person name="Walstead R."/>
            <person name="Shah Z."/>
            <person name="Kiflezghi M."/>
            <person name="Wade K."/>
            <person name="Ball S.L."/>
            <person name="Bradley K.W."/>
            <person name="Asai D.J."/>
            <person name="Bowman C.A."/>
            <person name="Russell D.A."/>
            <person name="Pope W.H."/>
            <person name="Jacobs-Sera D."/>
            <person name="Hendrix R.W."/>
            <person name="Hatfull G.F."/>
        </authorList>
    </citation>
    <scope>NUCLEOTIDE SEQUENCE [LARGE SCALE GENOMIC DNA]</scope>
    <source>
        <strain evidence="9 10">DSM 27710</strain>
    </source>
</reference>
<accession>A0A0K1PHR5</accession>
<evidence type="ECO:0000256" key="4">
    <source>
        <dbReference type="ARBA" id="ARBA00022692"/>
    </source>
</evidence>
<comment type="similarity">
    <text evidence="2 7">Belongs to the ExbD/TolR family.</text>
</comment>